<dbReference type="GO" id="GO:0042773">
    <property type="term" value="P:ATP synthesis coupled electron transport"/>
    <property type="evidence" value="ECO:0007669"/>
    <property type="project" value="InterPro"/>
</dbReference>
<evidence type="ECO:0008006" key="9">
    <source>
        <dbReference type="Google" id="ProtNLM"/>
    </source>
</evidence>
<feature type="transmembrane region" description="Helical" evidence="5">
    <location>
        <begin position="109"/>
        <end position="127"/>
    </location>
</feature>
<evidence type="ECO:0000313" key="8">
    <source>
        <dbReference type="EMBL" id="SUZ53424.1"/>
    </source>
</evidence>
<dbReference type="NCBIfam" id="NF005141">
    <property type="entry name" value="PRK06590.1"/>
    <property type="match status" value="1"/>
</dbReference>
<gene>
    <name evidence="8" type="ORF">METZ01_LOCUS6278</name>
</gene>
<feature type="domain" description="NADH:quinone oxidoreductase/Mrp antiporter transmembrane" evidence="6">
    <location>
        <begin position="186"/>
        <end position="463"/>
    </location>
</feature>
<dbReference type="EMBL" id="UINC01000332">
    <property type="protein sequence ID" value="SUZ53424.1"/>
    <property type="molecule type" value="Genomic_DNA"/>
</dbReference>
<evidence type="ECO:0000256" key="2">
    <source>
        <dbReference type="ARBA" id="ARBA00022692"/>
    </source>
</evidence>
<organism evidence="8">
    <name type="scientific">marine metagenome</name>
    <dbReference type="NCBI Taxonomy" id="408172"/>
    <lineage>
        <taxon>unclassified sequences</taxon>
        <taxon>metagenomes</taxon>
        <taxon>ecological metagenomes</taxon>
    </lineage>
</organism>
<keyword evidence="3 5" id="KW-1133">Transmembrane helix</keyword>
<dbReference type="PRINTS" id="PR01434">
    <property type="entry name" value="NADHDHGNASE5"/>
</dbReference>
<accession>A0A381NH56</accession>
<dbReference type="GO" id="GO:0016020">
    <property type="term" value="C:membrane"/>
    <property type="evidence" value="ECO:0007669"/>
    <property type="project" value="UniProtKB-SubCell"/>
</dbReference>
<dbReference type="InterPro" id="IPR003945">
    <property type="entry name" value="NU5C-like"/>
</dbReference>
<evidence type="ECO:0000256" key="3">
    <source>
        <dbReference type="ARBA" id="ARBA00022989"/>
    </source>
</evidence>
<comment type="subcellular location">
    <subcellularLocation>
        <location evidence="1">Membrane</location>
        <topology evidence="1">Multi-pass membrane protein</topology>
    </subcellularLocation>
</comment>
<feature type="transmembrane region" description="Helical" evidence="5">
    <location>
        <begin position="25"/>
        <end position="46"/>
    </location>
</feature>
<name>A0A381NH56_9ZZZZ</name>
<feature type="domain" description="NADH-Ubiquinone oxidoreductase (complex I) chain 5 N-terminal" evidence="7">
    <location>
        <begin position="115"/>
        <end position="165"/>
    </location>
</feature>
<feature type="transmembrane region" description="Helical" evidence="5">
    <location>
        <begin position="296"/>
        <end position="314"/>
    </location>
</feature>
<keyword evidence="2 5" id="KW-0812">Transmembrane</keyword>
<feature type="transmembrane region" description="Helical" evidence="5">
    <location>
        <begin position="320"/>
        <end position="342"/>
    </location>
</feature>
<dbReference type="InterPro" id="IPR001516">
    <property type="entry name" value="Proton_antipo_N"/>
</dbReference>
<evidence type="ECO:0000259" key="7">
    <source>
        <dbReference type="Pfam" id="PF00662"/>
    </source>
</evidence>
<dbReference type="AlphaFoldDB" id="A0A381NH56"/>
<dbReference type="Pfam" id="PF00361">
    <property type="entry name" value="Proton_antipo_M"/>
    <property type="match status" value="1"/>
</dbReference>
<keyword evidence="4 5" id="KW-0472">Membrane</keyword>
<dbReference type="GO" id="GO:0008137">
    <property type="term" value="F:NADH dehydrogenase (ubiquinone) activity"/>
    <property type="evidence" value="ECO:0007669"/>
    <property type="project" value="InterPro"/>
</dbReference>
<dbReference type="InterPro" id="IPR001750">
    <property type="entry name" value="ND/Mrp_TM"/>
</dbReference>
<evidence type="ECO:0000259" key="6">
    <source>
        <dbReference type="Pfam" id="PF00361"/>
    </source>
</evidence>
<feature type="transmembrane region" description="Helical" evidence="5">
    <location>
        <begin position="133"/>
        <end position="152"/>
    </location>
</feature>
<reference evidence="8" key="1">
    <citation type="submission" date="2018-05" db="EMBL/GenBank/DDBJ databases">
        <authorList>
            <person name="Lanie J.A."/>
            <person name="Ng W.-L."/>
            <person name="Kazmierczak K.M."/>
            <person name="Andrzejewski T.M."/>
            <person name="Davidsen T.M."/>
            <person name="Wayne K.J."/>
            <person name="Tettelin H."/>
            <person name="Glass J.I."/>
            <person name="Rusch D."/>
            <person name="Podicherti R."/>
            <person name="Tsui H.-C.T."/>
            <person name="Winkler M.E."/>
        </authorList>
    </citation>
    <scope>NUCLEOTIDE SEQUENCE</scope>
</reference>
<feature type="transmembrane region" description="Helical" evidence="5">
    <location>
        <begin position="79"/>
        <end position="97"/>
    </location>
</feature>
<dbReference type="GO" id="GO:0003954">
    <property type="term" value="F:NADH dehydrogenase activity"/>
    <property type="evidence" value="ECO:0007669"/>
    <property type="project" value="TreeGrafter"/>
</dbReference>
<evidence type="ECO:0000256" key="4">
    <source>
        <dbReference type="ARBA" id="ARBA00023136"/>
    </source>
</evidence>
<dbReference type="Gene3D" id="1.20.5.2700">
    <property type="match status" value="1"/>
</dbReference>
<dbReference type="Pfam" id="PF00662">
    <property type="entry name" value="Proton_antipo_N"/>
    <property type="match status" value="1"/>
</dbReference>
<sequence length="717" mass="78166">MYNALGVSVQGGQATVETAAQFQPFFPGLIILLPLIGFLINGALALRHAQVSASAVRLGGELDLDEGGHLPATHTLPSYVAPGVMLVAFLIASVNFARMLSVELHDPHVIEYWTWIATGAFTVEAAIQLDQLSILMTMIVTGVGFLIHLFSVGYMRDDAGYPRYFSYLNLFIFFMLVLVMGASYPLMFVGWEGVGLCSYLLIGFWFSDREKSDAGKKAFIVNRIGDVGFLIAMFLLFGMFGTLDFVPLFSQAADLEYGSRLVTAVTLFLFLGAAGKSAQIPLYVWLPDAMAGPTPVSALIHAATMVTAGVYLVARSSVLYALSPIASATVAGVGVLTALFAATIALKQNDIKKVLAYSTISQLGYMFVGVGVGAYAAGIFHLMTHAFFKALLFLGAGAVIHSMHHSLHRTNNHQDPQDMRNMGGLRTFMPITWGTMWVATFAISGIWPFAGFFSKDEIIWQTAAFGGAAKAPYPMLYQVYWVIALVAAILTAFYMTRMMVMTFHGASRTGVEEVKHLHESPPVMWIPLIALALFSVVAGWINVPEALRETFIGLGPLTGEWLHHWLEPITEQAHHIQELNLGEVAEQAPFGGGEVTWALVSTTLALVTVLASFQFLRRQNVKVAAEDTELSGLSKVLYNKWYVDEIYDRLIVQPLIKSSRFCWKVIDAIVIDGVVNGVGWAARALGFIVSMFQTGTVNMYAFVLTIGALIILGVSVF</sequence>
<protein>
    <recommendedName>
        <fullName evidence="9">NADH:quinone oxidoreductase/Mrp antiporter membrane subunit domain-containing protein</fullName>
    </recommendedName>
</protein>
<dbReference type="PANTHER" id="PTHR42829:SF2">
    <property type="entry name" value="NADH-UBIQUINONE OXIDOREDUCTASE CHAIN 5"/>
    <property type="match status" value="1"/>
</dbReference>
<dbReference type="InterPro" id="IPR018393">
    <property type="entry name" value="NADHpl_OxRdtase_5_subgr"/>
</dbReference>
<feature type="transmembrane region" description="Helical" evidence="5">
    <location>
        <begin position="227"/>
        <end position="249"/>
    </location>
</feature>
<feature type="transmembrane region" description="Helical" evidence="5">
    <location>
        <begin position="261"/>
        <end position="284"/>
    </location>
</feature>
<feature type="transmembrane region" description="Helical" evidence="5">
    <location>
        <begin position="188"/>
        <end position="206"/>
    </location>
</feature>
<feature type="transmembrane region" description="Helical" evidence="5">
    <location>
        <begin position="164"/>
        <end position="182"/>
    </location>
</feature>
<evidence type="ECO:0000256" key="5">
    <source>
        <dbReference type="SAM" id="Phobius"/>
    </source>
</evidence>
<feature type="transmembrane region" description="Helical" evidence="5">
    <location>
        <begin position="428"/>
        <end position="450"/>
    </location>
</feature>
<dbReference type="PRINTS" id="PR01435">
    <property type="entry name" value="NPOXDRDTASE5"/>
</dbReference>
<evidence type="ECO:0000256" key="1">
    <source>
        <dbReference type="ARBA" id="ARBA00004141"/>
    </source>
</evidence>
<dbReference type="PANTHER" id="PTHR42829">
    <property type="entry name" value="NADH-UBIQUINONE OXIDOREDUCTASE CHAIN 5"/>
    <property type="match status" value="1"/>
</dbReference>
<proteinExistence type="predicted"/>
<feature type="transmembrane region" description="Helical" evidence="5">
    <location>
        <begin position="697"/>
        <end position="716"/>
    </location>
</feature>
<feature type="transmembrane region" description="Helical" evidence="5">
    <location>
        <begin position="523"/>
        <end position="541"/>
    </location>
</feature>
<dbReference type="NCBIfam" id="TIGR01974">
    <property type="entry name" value="NDH_I_L"/>
    <property type="match status" value="1"/>
</dbReference>
<dbReference type="GO" id="GO:0015990">
    <property type="term" value="P:electron transport coupled proton transport"/>
    <property type="evidence" value="ECO:0007669"/>
    <property type="project" value="TreeGrafter"/>
</dbReference>
<feature type="transmembrane region" description="Helical" evidence="5">
    <location>
        <begin position="475"/>
        <end position="495"/>
    </location>
</feature>
<feature type="transmembrane region" description="Helical" evidence="5">
    <location>
        <begin position="354"/>
        <end position="380"/>
    </location>
</feature>